<dbReference type="OrthoDB" id="10258825at2759"/>
<comment type="similarity">
    <text evidence="1">Belongs to the methyltransferase superfamily. RRP8 family.</text>
</comment>
<dbReference type="EMBL" id="JAGGNH010000005">
    <property type="protein sequence ID" value="KAJ0971954.1"/>
    <property type="molecule type" value="Genomic_DNA"/>
</dbReference>
<evidence type="ECO:0000313" key="3">
    <source>
        <dbReference type="Proteomes" id="UP001085076"/>
    </source>
</evidence>
<keyword evidence="1" id="KW-0698">rRNA processing</keyword>
<dbReference type="GO" id="GO:0005730">
    <property type="term" value="C:nucleolus"/>
    <property type="evidence" value="ECO:0007669"/>
    <property type="project" value="UniProtKB-SubCell"/>
</dbReference>
<dbReference type="InterPro" id="IPR007823">
    <property type="entry name" value="RRP8"/>
</dbReference>
<keyword evidence="1" id="KW-0808">Transferase</keyword>
<comment type="function">
    <text evidence="1">Probable methyltransferase required to silence rDNA.</text>
</comment>
<keyword evidence="1" id="KW-0539">Nucleus</keyword>
<protein>
    <recommendedName>
        <fullName evidence="1">Ribosomal RNA-processing protein 8</fullName>
        <ecNumber evidence="1">2.1.1.-</ecNumber>
    </recommendedName>
</protein>
<comment type="subcellular location">
    <subcellularLocation>
        <location evidence="1">Nucleus</location>
        <location evidence="1">Nucleolus</location>
    </subcellularLocation>
</comment>
<dbReference type="GO" id="GO:0006364">
    <property type="term" value="P:rRNA processing"/>
    <property type="evidence" value="ECO:0007669"/>
    <property type="project" value="UniProtKB-UniRule"/>
</dbReference>
<dbReference type="GO" id="GO:0008168">
    <property type="term" value="F:methyltransferase activity"/>
    <property type="evidence" value="ECO:0007669"/>
    <property type="project" value="UniProtKB-KW"/>
</dbReference>
<dbReference type="Proteomes" id="UP001085076">
    <property type="component" value="Miscellaneous, Linkage group lg05"/>
</dbReference>
<proteinExistence type="inferred from homology"/>
<accession>A0A9D5CFK6</accession>
<keyword evidence="3" id="KW-1185">Reference proteome</keyword>
<dbReference type="AlphaFoldDB" id="A0A9D5CFK6"/>
<reference evidence="2" key="1">
    <citation type="submission" date="2021-03" db="EMBL/GenBank/DDBJ databases">
        <authorList>
            <person name="Li Z."/>
            <person name="Yang C."/>
        </authorList>
    </citation>
    <scope>NUCLEOTIDE SEQUENCE</scope>
    <source>
        <strain evidence="2">Dzin_1.0</strain>
        <tissue evidence="2">Leaf</tissue>
    </source>
</reference>
<evidence type="ECO:0000256" key="1">
    <source>
        <dbReference type="RuleBase" id="RU365074"/>
    </source>
</evidence>
<evidence type="ECO:0000313" key="2">
    <source>
        <dbReference type="EMBL" id="KAJ0971954.1"/>
    </source>
</evidence>
<dbReference type="PANTHER" id="PTHR12787:SF0">
    <property type="entry name" value="RIBOSOMAL RNA-PROCESSING PROTEIN 8"/>
    <property type="match status" value="1"/>
</dbReference>
<dbReference type="Pfam" id="PF05148">
    <property type="entry name" value="Methyltransf_8"/>
    <property type="match status" value="1"/>
</dbReference>
<dbReference type="InterPro" id="IPR029063">
    <property type="entry name" value="SAM-dependent_MTases_sf"/>
</dbReference>
<dbReference type="PANTHER" id="PTHR12787">
    <property type="entry name" value="RIBOSOMAL RNA-PROCESSING PROTEIN 8"/>
    <property type="match status" value="1"/>
</dbReference>
<reference evidence="2" key="2">
    <citation type="journal article" date="2022" name="Hortic Res">
        <title>The genome of Dioscorea zingiberensis sheds light on the biosynthesis, origin and evolution of the medicinally important diosgenin saponins.</title>
        <authorList>
            <person name="Li Y."/>
            <person name="Tan C."/>
            <person name="Li Z."/>
            <person name="Guo J."/>
            <person name="Li S."/>
            <person name="Chen X."/>
            <person name="Wang C."/>
            <person name="Dai X."/>
            <person name="Yang H."/>
            <person name="Song W."/>
            <person name="Hou L."/>
            <person name="Xu J."/>
            <person name="Tong Z."/>
            <person name="Xu A."/>
            <person name="Yuan X."/>
            <person name="Wang W."/>
            <person name="Yang Q."/>
            <person name="Chen L."/>
            <person name="Sun Z."/>
            <person name="Wang K."/>
            <person name="Pan B."/>
            <person name="Chen J."/>
            <person name="Bao Y."/>
            <person name="Liu F."/>
            <person name="Qi X."/>
            <person name="Gang D.R."/>
            <person name="Wen J."/>
            <person name="Li J."/>
        </authorList>
    </citation>
    <scope>NUCLEOTIDE SEQUENCE</scope>
    <source>
        <strain evidence="2">Dzin_1.0</strain>
    </source>
</reference>
<comment type="caution">
    <text evidence="2">The sequence shown here is derived from an EMBL/GenBank/DDBJ whole genome shotgun (WGS) entry which is preliminary data.</text>
</comment>
<dbReference type="GO" id="GO:0032259">
    <property type="term" value="P:methylation"/>
    <property type="evidence" value="ECO:0007669"/>
    <property type="project" value="UniProtKB-KW"/>
</dbReference>
<sequence>MFYFYSSIIAGYREQMSHWPEQPVNIIIKWLKDHSCSLIVAHFGWSATLAKNVKNKVFSIDLVANDPSVIACAMSHMISSPNDGFKANRMSSTGPCSHPDLAWHAIFLEAL</sequence>
<keyword evidence="1" id="KW-0489">Methyltransferase</keyword>
<dbReference type="Gene3D" id="3.40.50.150">
    <property type="entry name" value="Vaccinia Virus protein VP39"/>
    <property type="match status" value="1"/>
</dbReference>
<keyword evidence="1" id="KW-0949">S-adenosyl-L-methionine</keyword>
<name>A0A9D5CFK6_9LILI</name>
<organism evidence="2 3">
    <name type="scientific">Dioscorea zingiberensis</name>
    <dbReference type="NCBI Taxonomy" id="325984"/>
    <lineage>
        <taxon>Eukaryota</taxon>
        <taxon>Viridiplantae</taxon>
        <taxon>Streptophyta</taxon>
        <taxon>Embryophyta</taxon>
        <taxon>Tracheophyta</taxon>
        <taxon>Spermatophyta</taxon>
        <taxon>Magnoliopsida</taxon>
        <taxon>Liliopsida</taxon>
        <taxon>Dioscoreales</taxon>
        <taxon>Dioscoreaceae</taxon>
        <taxon>Dioscorea</taxon>
    </lineage>
</organism>
<dbReference type="EC" id="2.1.1.-" evidence="1"/>
<gene>
    <name evidence="2" type="ORF">J5N97_019913</name>
</gene>